<accession>A0ABV9NMT5</accession>
<sequence length="519" mass="59502">MKDHDQDVGQGTASTSQRRIRILNSHGSEERKVMTRQHSADKAPKYKPRFDFDENNSWNAPQTATINELLDELNYEETRTSQGSMAANSQSNGKLITMQALESTLSFIREAVGEELNGTTRHHPIKTIKTIKLLYAKKDDSGSHLFRRLARPKDDSATMEHWTARSTTRNEYTIKLADELMQTLSLELEPERLRRIETSLLTTSKLLECIEHETFEILEPIYYRLSGNDEALAAAFKLMELAASSYVPDASPLQYTAPPLHERIYIYLRTLPFYHFIGEYKRIVKAQEDVVSHVQSVREQMGEFCKHLSKEIGTDVDADTPITSIMEFPEFLARHSLPLGKLVQLATGIKNNQRDLTGITGETKKLLHAYVFHQWHKTSADVTNLSAADCVAALCTIRHQQKVKTPYTPSWIGQESAEKTISRLLTHLGRDRSINELYEDDYIPQGAMQILYHRFCLFHARMSDRYARQQAWIDFQLERLEKYAECFNHSDIDCIDRSVSGFNLFCCEKALEACTLIRA</sequence>
<gene>
    <name evidence="2" type="ORF">ACFO3Q_15630</name>
</gene>
<evidence type="ECO:0000313" key="2">
    <source>
        <dbReference type="EMBL" id="MFC4729601.1"/>
    </source>
</evidence>
<evidence type="ECO:0000313" key="3">
    <source>
        <dbReference type="Proteomes" id="UP001595892"/>
    </source>
</evidence>
<dbReference type="EMBL" id="JBHSGG010000047">
    <property type="protein sequence ID" value="MFC4729601.1"/>
    <property type="molecule type" value="Genomic_DNA"/>
</dbReference>
<feature type="region of interest" description="Disordered" evidence="1">
    <location>
        <begin position="1"/>
        <end position="58"/>
    </location>
</feature>
<feature type="compositionally biased region" description="Basic and acidic residues" evidence="1">
    <location>
        <begin position="27"/>
        <end position="52"/>
    </location>
</feature>
<dbReference type="RefSeq" id="WP_377005628.1">
    <property type="nucleotide sequence ID" value="NZ_JBHSGG010000047.1"/>
</dbReference>
<reference evidence="3" key="1">
    <citation type="journal article" date="2019" name="Int. J. Syst. Evol. Microbiol.">
        <title>The Global Catalogue of Microorganisms (GCM) 10K type strain sequencing project: providing services to taxonomists for standard genome sequencing and annotation.</title>
        <authorList>
            <consortium name="The Broad Institute Genomics Platform"/>
            <consortium name="The Broad Institute Genome Sequencing Center for Infectious Disease"/>
            <person name="Wu L."/>
            <person name="Ma J."/>
        </authorList>
    </citation>
    <scope>NUCLEOTIDE SEQUENCE [LARGE SCALE GENOMIC DNA]</scope>
    <source>
        <strain evidence="3">CGMCC 1.13574</strain>
    </source>
</reference>
<name>A0ABV9NMT5_9GAMM</name>
<dbReference type="Proteomes" id="UP001595892">
    <property type="component" value="Unassembled WGS sequence"/>
</dbReference>
<organism evidence="2 3">
    <name type="scientific">Coralloluteibacterium thermophilum</name>
    <dbReference type="NCBI Taxonomy" id="2707049"/>
    <lineage>
        <taxon>Bacteria</taxon>
        <taxon>Pseudomonadati</taxon>
        <taxon>Pseudomonadota</taxon>
        <taxon>Gammaproteobacteria</taxon>
        <taxon>Lysobacterales</taxon>
        <taxon>Lysobacteraceae</taxon>
        <taxon>Coralloluteibacterium</taxon>
    </lineage>
</organism>
<keyword evidence="3" id="KW-1185">Reference proteome</keyword>
<proteinExistence type="predicted"/>
<protein>
    <submittedName>
        <fullName evidence="2">Uncharacterized protein</fullName>
    </submittedName>
</protein>
<evidence type="ECO:0000256" key="1">
    <source>
        <dbReference type="SAM" id="MobiDB-lite"/>
    </source>
</evidence>
<comment type="caution">
    <text evidence="2">The sequence shown here is derived from an EMBL/GenBank/DDBJ whole genome shotgun (WGS) entry which is preliminary data.</text>
</comment>